<dbReference type="HAMAP" id="MF_00573">
    <property type="entry name" value="Ribosomal_eL33"/>
    <property type="match status" value="1"/>
</dbReference>
<dbReference type="AlphaFoldDB" id="A0A507FDE9"/>
<dbReference type="Proteomes" id="UP000320333">
    <property type="component" value="Unassembled WGS sequence"/>
</dbReference>
<evidence type="ECO:0000256" key="1">
    <source>
        <dbReference type="ARBA" id="ARBA00009269"/>
    </source>
</evidence>
<dbReference type="InterPro" id="IPR001780">
    <property type="entry name" value="Ribosomal_eL33"/>
</dbReference>
<dbReference type="SUPFAM" id="SSF50447">
    <property type="entry name" value="Translation proteins"/>
    <property type="match status" value="1"/>
</dbReference>
<dbReference type="EMBL" id="QEAP01000176">
    <property type="protein sequence ID" value="TPX73597.1"/>
    <property type="molecule type" value="Genomic_DNA"/>
</dbReference>
<dbReference type="GO" id="GO:0003735">
    <property type="term" value="F:structural constituent of ribosome"/>
    <property type="evidence" value="ECO:0007669"/>
    <property type="project" value="InterPro"/>
</dbReference>
<proteinExistence type="inferred from homology"/>
<comment type="similarity">
    <text evidence="1">Belongs to the eukaryotic ribosomal protein eL33 family.</text>
</comment>
<accession>A0A507FDE9</accession>
<evidence type="ECO:0000256" key="2">
    <source>
        <dbReference type="ARBA" id="ARBA00022980"/>
    </source>
</evidence>
<dbReference type="FunFam" id="2.40.10.190:FF:000001">
    <property type="entry name" value="60S ribosomal protein L35a"/>
    <property type="match status" value="1"/>
</dbReference>
<protein>
    <recommendedName>
        <fullName evidence="6">Ribosomal protein L35Ae</fullName>
    </recommendedName>
</protein>
<keyword evidence="3" id="KW-0687">Ribonucleoprotein</keyword>
<dbReference type="GO" id="GO:1990904">
    <property type="term" value="C:ribonucleoprotein complex"/>
    <property type="evidence" value="ECO:0007669"/>
    <property type="project" value="UniProtKB-KW"/>
</dbReference>
<dbReference type="PROSITE" id="PS01105">
    <property type="entry name" value="RIBOSOMAL_L35AE"/>
    <property type="match status" value="1"/>
</dbReference>
<dbReference type="STRING" id="246404.A0A507FDE9"/>
<reference evidence="4 5" key="1">
    <citation type="journal article" date="2019" name="Sci. Rep.">
        <title>Comparative genomics of chytrid fungi reveal insights into the obligate biotrophic and pathogenic lifestyle of Synchytrium endobioticum.</title>
        <authorList>
            <person name="van de Vossenberg B.T.L.H."/>
            <person name="Warris S."/>
            <person name="Nguyen H.D.T."/>
            <person name="van Gent-Pelzer M.P.E."/>
            <person name="Joly D.L."/>
            <person name="van de Geest H.C."/>
            <person name="Bonants P.J.M."/>
            <person name="Smith D.S."/>
            <person name="Levesque C.A."/>
            <person name="van der Lee T.A.J."/>
        </authorList>
    </citation>
    <scope>NUCLEOTIDE SEQUENCE [LARGE SCALE GENOMIC DNA]</scope>
    <source>
        <strain evidence="4 5">CBS 675.73</strain>
    </source>
</reference>
<dbReference type="PANTHER" id="PTHR10902">
    <property type="entry name" value="60S RIBOSOMAL PROTEIN L35A"/>
    <property type="match status" value="1"/>
</dbReference>
<evidence type="ECO:0008006" key="6">
    <source>
        <dbReference type="Google" id="ProtNLM"/>
    </source>
</evidence>
<dbReference type="Pfam" id="PF01247">
    <property type="entry name" value="Ribosomal_L35Ae"/>
    <property type="match status" value="1"/>
</dbReference>
<organism evidence="4 5">
    <name type="scientific">Chytriomyces confervae</name>
    <dbReference type="NCBI Taxonomy" id="246404"/>
    <lineage>
        <taxon>Eukaryota</taxon>
        <taxon>Fungi</taxon>
        <taxon>Fungi incertae sedis</taxon>
        <taxon>Chytridiomycota</taxon>
        <taxon>Chytridiomycota incertae sedis</taxon>
        <taxon>Chytridiomycetes</taxon>
        <taxon>Chytridiales</taxon>
        <taxon>Chytriomycetaceae</taxon>
        <taxon>Chytriomyces</taxon>
    </lineage>
</organism>
<keyword evidence="2" id="KW-0689">Ribosomal protein</keyword>
<comment type="caution">
    <text evidence="4">The sequence shown here is derived from an EMBL/GenBank/DDBJ whole genome shotgun (WGS) entry which is preliminary data.</text>
</comment>
<dbReference type="GO" id="GO:0006412">
    <property type="term" value="P:translation"/>
    <property type="evidence" value="ECO:0007669"/>
    <property type="project" value="InterPro"/>
</dbReference>
<dbReference type="InterPro" id="IPR038661">
    <property type="entry name" value="Ribosomal_eL33_sf"/>
</dbReference>
<gene>
    <name evidence="4" type="ORF">CcCBS67573_g05144</name>
</gene>
<sequence length="185" mass="20635">MDHHPIHPSDQQGQTIDAISVYLERTDGRLNQGSWGKECGWTLEVAGHAMLIVRTTTTATLESCASSAVILERTILSGIQQHDWTDAIGKILGFTRSKRNTKEHTSLLQIENVQTTEDTAFYLGKRVAYVYKAKREVNGSRVRVIWGKVTRSHGNSGVVRAKFRSNLPPKSFGAGIRIMLYPSRV</sequence>
<dbReference type="InterPro" id="IPR018266">
    <property type="entry name" value="Ribosomal_eL33_CS"/>
</dbReference>
<evidence type="ECO:0000313" key="4">
    <source>
        <dbReference type="EMBL" id="TPX73597.1"/>
    </source>
</evidence>
<name>A0A507FDE9_9FUNG</name>
<dbReference type="InterPro" id="IPR009000">
    <property type="entry name" value="Transl_B-barrel_sf"/>
</dbReference>
<evidence type="ECO:0000256" key="3">
    <source>
        <dbReference type="ARBA" id="ARBA00023274"/>
    </source>
</evidence>
<keyword evidence="5" id="KW-1185">Reference proteome</keyword>
<dbReference type="Gene3D" id="2.40.10.190">
    <property type="entry name" value="translation elongation factor selb, chain A, domain 4"/>
    <property type="match status" value="1"/>
</dbReference>
<dbReference type="GO" id="GO:0005840">
    <property type="term" value="C:ribosome"/>
    <property type="evidence" value="ECO:0007669"/>
    <property type="project" value="UniProtKB-KW"/>
</dbReference>
<dbReference type="OrthoDB" id="1166329at2759"/>
<evidence type="ECO:0000313" key="5">
    <source>
        <dbReference type="Proteomes" id="UP000320333"/>
    </source>
</evidence>